<evidence type="ECO:0008006" key="4">
    <source>
        <dbReference type="Google" id="ProtNLM"/>
    </source>
</evidence>
<evidence type="ECO:0000313" key="2">
    <source>
        <dbReference type="EMBL" id="GAA2389485.1"/>
    </source>
</evidence>
<feature type="compositionally biased region" description="Low complexity" evidence="1">
    <location>
        <begin position="559"/>
        <end position="573"/>
    </location>
</feature>
<feature type="compositionally biased region" description="Low complexity" evidence="1">
    <location>
        <begin position="723"/>
        <end position="769"/>
    </location>
</feature>
<protein>
    <recommendedName>
        <fullName evidence="4">Syndecan 1</fullName>
    </recommendedName>
</protein>
<feature type="compositionally biased region" description="Basic residues" evidence="1">
    <location>
        <begin position="1"/>
        <end position="11"/>
    </location>
</feature>
<feature type="compositionally biased region" description="Low complexity" evidence="1">
    <location>
        <begin position="410"/>
        <end position="427"/>
    </location>
</feature>
<comment type="caution">
    <text evidence="2">The sequence shown here is derived from an EMBL/GenBank/DDBJ whole genome shotgun (WGS) entry which is preliminary data.</text>
</comment>
<feature type="compositionally biased region" description="Polar residues" evidence="1">
    <location>
        <begin position="443"/>
        <end position="460"/>
    </location>
</feature>
<feature type="compositionally biased region" description="Low complexity" evidence="1">
    <location>
        <begin position="165"/>
        <end position="223"/>
    </location>
</feature>
<feature type="region of interest" description="Disordered" evidence="1">
    <location>
        <begin position="830"/>
        <end position="1046"/>
    </location>
</feature>
<feature type="region of interest" description="Disordered" evidence="1">
    <location>
        <begin position="323"/>
        <end position="786"/>
    </location>
</feature>
<keyword evidence="3" id="KW-1185">Reference proteome</keyword>
<feature type="compositionally biased region" description="Low complexity" evidence="1">
    <location>
        <begin position="864"/>
        <end position="893"/>
    </location>
</feature>
<accession>A0ABP5V0F7</accession>
<feature type="compositionally biased region" description="Low complexity" evidence="1">
    <location>
        <begin position="830"/>
        <end position="850"/>
    </location>
</feature>
<evidence type="ECO:0000313" key="3">
    <source>
        <dbReference type="Proteomes" id="UP001499986"/>
    </source>
</evidence>
<name>A0ABP5V0F7_9ACTN</name>
<organism evidence="2 3">
    <name type="scientific">Streptomyces coeruleofuscus</name>
    <dbReference type="NCBI Taxonomy" id="66879"/>
    <lineage>
        <taxon>Bacteria</taxon>
        <taxon>Bacillati</taxon>
        <taxon>Actinomycetota</taxon>
        <taxon>Actinomycetes</taxon>
        <taxon>Kitasatosporales</taxon>
        <taxon>Streptomycetaceae</taxon>
        <taxon>Streptomyces</taxon>
    </lineage>
</organism>
<feature type="compositionally biased region" description="Low complexity" evidence="1">
    <location>
        <begin position="928"/>
        <end position="942"/>
    </location>
</feature>
<feature type="compositionally biased region" description="Low complexity" evidence="1">
    <location>
        <begin position="997"/>
        <end position="1009"/>
    </location>
</feature>
<evidence type="ECO:0000256" key="1">
    <source>
        <dbReference type="SAM" id="MobiDB-lite"/>
    </source>
</evidence>
<reference evidence="3" key="1">
    <citation type="journal article" date="2019" name="Int. J. Syst. Evol. Microbiol.">
        <title>The Global Catalogue of Microorganisms (GCM) 10K type strain sequencing project: providing services to taxonomists for standard genome sequencing and annotation.</title>
        <authorList>
            <consortium name="The Broad Institute Genomics Platform"/>
            <consortium name="The Broad Institute Genome Sequencing Center for Infectious Disease"/>
            <person name="Wu L."/>
            <person name="Ma J."/>
        </authorList>
    </citation>
    <scope>NUCLEOTIDE SEQUENCE [LARGE SCALE GENOMIC DNA]</scope>
    <source>
        <strain evidence="3">JCM 4358</strain>
    </source>
</reference>
<dbReference type="Proteomes" id="UP001499986">
    <property type="component" value="Unassembled WGS sequence"/>
</dbReference>
<feature type="compositionally biased region" description="Low complexity" evidence="1">
    <location>
        <begin position="482"/>
        <end position="493"/>
    </location>
</feature>
<feature type="compositionally biased region" description="Low complexity" evidence="1">
    <location>
        <begin position="777"/>
        <end position="786"/>
    </location>
</feature>
<feature type="region of interest" description="Disordered" evidence="1">
    <location>
        <begin position="1"/>
        <end position="55"/>
    </location>
</feature>
<gene>
    <name evidence="2" type="ORF">GCM10010255_17380</name>
</gene>
<dbReference type="EMBL" id="BAAASE010000002">
    <property type="protein sequence ID" value="GAA2389485.1"/>
    <property type="molecule type" value="Genomic_DNA"/>
</dbReference>
<dbReference type="RefSeq" id="WP_346137863.1">
    <property type="nucleotide sequence ID" value="NZ_BAAASE010000002.1"/>
</dbReference>
<sequence>MAWRDRLRRRAAGPFAADSARRTEDSGAGSAAPGDPGPAVPGDWDGGWRRTTAPELTVSRAPLGVSDGLAFRAGLAAWQNPSFDTGLGHALLPTAPTGLVRGVTRAAAPQPAHTGGGPLLLRALRPEGADGPRDGAPDAGASNGAAGLADAPPPQVSHRTRPGVRPSGPARAASVSSGSVSSGSGSSGPVSSGPVSSGSGSSGSVQSGPVSSGSVSAARPSRSGSGGGGSANTGSGPQSVVARPGDNSIAGPGRSGEVPRARGIASADSPAVLSPSTPSVQRAAEPGSGPVVAPDSTGHGPAAPGIPLVRRVSAVPGAAVDGAVARPASGGSAPQARSGGPTPDSGGASRPTAGSEDRTLSGRPVPRAAERTTGTRSAQGGGPPEASRAAGADVSHPAVRPRPLGPTLTVARRPAGPVRRVPALRPATTPAPGNGTAPDAPGRSSTTTTPARTGAPSTAPAQGRATRAGSRAPLGAPLGELPATAAPPTQGAPVPHPTPGPALPVVQSRTDGTAGTPDAYAGGTRGTAHGTSDGPAAPADTPPRPPARTGARARGGLGAPLSALPPSAGLPGSTASGPEVQRAAVRQDRGPEAAPVPPTTDREPTPTEAASRATGGSGADAPLLGAGDVQRRLATDSSRASAMEPGPAHHGSEPATPLVTPSTVKAPQGPAPAGAAGDARRPGTASGGAGSGGQLPLSGPGDVRFGPATPRSGVGVPTERSGPEAPGPVVVARAVAEGASATSATSGTSGTSATSGTSGASGTRTPGAADPLPLTVTRSAAHSAPAAPRTLALLAARPLTLNTRAPEGVAAPAAARSGDRPVVAARWPGTPAAARTTPAAARTAPAQPTASRSGVPTARQGGSAPPAGQPVRPAPGGAAAAAPATPRIQRAAAVRPGPQDPGAGSTGSTTSVQRVPVVRPAPPRREAPGTGTPGPAAAVPAGSLPVTAPQAPPLTHRPSAMPVPASAAAPVGPVPVVRRATPVQRAGSGAGDAVPRGAPKGVPAKAVPARGRPRSASVSATPSVSGKGADRRAEPPQDPGLDLDELARRLLDPVARLLRTELRRGRERTGRPHDGRR</sequence>
<feature type="compositionally biased region" description="Low complexity" evidence="1">
    <location>
        <begin position="957"/>
        <end position="986"/>
    </location>
</feature>
<feature type="compositionally biased region" description="Basic and acidic residues" evidence="1">
    <location>
        <begin position="124"/>
        <end position="136"/>
    </location>
</feature>
<feature type="region of interest" description="Disordered" evidence="1">
    <location>
        <begin position="105"/>
        <end position="308"/>
    </location>
</feature>
<feature type="compositionally biased region" description="Low complexity" evidence="1">
    <location>
        <begin position="666"/>
        <end position="677"/>
    </location>
</feature>
<proteinExistence type="predicted"/>